<comment type="subcellular location">
    <subcellularLocation>
        <location evidence="1">Membrane</location>
    </subcellularLocation>
</comment>
<dbReference type="PANTHER" id="PTHR46641">
    <property type="entry name" value="FMRFAMIDE RECEPTOR-RELATED"/>
    <property type="match status" value="1"/>
</dbReference>
<dbReference type="PANTHER" id="PTHR46641:SF2">
    <property type="entry name" value="FMRFAMIDE RECEPTOR"/>
    <property type="match status" value="1"/>
</dbReference>
<dbReference type="SUPFAM" id="SSF81321">
    <property type="entry name" value="Family A G protein-coupled receptor-like"/>
    <property type="match status" value="1"/>
</dbReference>
<keyword evidence="4 5" id="KW-0472">Membrane</keyword>
<dbReference type="PROSITE" id="PS50262">
    <property type="entry name" value="G_PROTEIN_RECEP_F1_2"/>
    <property type="match status" value="1"/>
</dbReference>
<evidence type="ECO:0000259" key="6">
    <source>
        <dbReference type="PROSITE" id="PS50262"/>
    </source>
</evidence>
<name>A0ABM0JG33_APLCA</name>
<feature type="transmembrane region" description="Helical" evidence="5">
    <location>
        <begin position="152"/>
        <end position="174"/>
    </location>
</feature>
<protein>
    <submittedName>
        <fullName evidence="8">Uncharacterized protein LOC101858474</fullName>
    </submittedName>
</protein>
<evidence type="ECO:0000256" key="5">
    <source>
        <dbReference type="SAM" id="Phobius"/>
    </source>
</evidence>
<evidence type="ECO:0000256" key="1">
    <source>
        <dbReference type="ARBA" id="ARBA00004370"/>
    </source>
</evidence>
<accession>A0ABM0JG33</accession>
<proteinExistence type="predicted"/>
<feature type="transmembrane region" description="Helical" evidence="5">
    <location>
        <begin position="208"/>
        <end position="226"/>
    </location>
</feature>
<dbReference type="Gene3D" id="1.20.1070.10">
    <property type="entry name" value="Rhodopsin 7-helix transmembrane proteins"/>
    <property type="match status" value="1"/>
</dbReference>
<evidence type="ECO:0000313" key="8">
    <source>
        <dbReference type="RefSeq" id="XP_005092881.1"/>
    </source>
</evidence>
<evidence type="ECO:0000256" key="2">
    <source>
        <dbReference type="ARBA" id="ARBA00022692"/>
    </source>
</evidence>
<keyword evidence="7" id="KW-1185">Reference proteome</keyword>
<dbReference type="InterPro" id="IPR017452">
    <property type="entry name" value="GPCR_Rhodpsn_7TM"/>
</dbReference>
<sequence>MGSGNESEKAVLDVGHVKLVDDHTYNIFTLVFYVAVMGTVSFFGIIFNVINMIVFKKQGFKDNVNVTLFGMALSDMGALISLLWMSICFNPWLLDADVPFDNEEIEYVTAGWPHACFTRITGWITAFVTFERCLCIAMPLKVKTIITPRRTSFVVLFIYFLMISGVGVACYAMRLGPKFFPSKNVTKIGLIYIPNGVYIENVGVMVNLIPQYVSFLVVIVCTIILVRNLKLKSKWRQSTSSSAKQDSLSNRDKKVVSMITLISSIFMGCFLPSALNQIIMIASEDYSIYGKYKNMFLLSWSICKSLEGTNSAVNIFVYYNMSSKYKLILDEMLHINRGETGNKTGTGKP</sequence>
<feature type="domain" description="G-protein coupled receptors family 1 profile" evidence="6">
    <location>
        <begin position="44"/>
        <end position="318"/>
    </location>
</feature>
<dbReference type="Proteomes" id="UP000694888">
    <property type="component" value="Unplaced"/>
</dbReference>
<dbReference type="Pfam" id="PF10324">
    <property type="entry name" value="7TM_GPCR_Srw"/>
    <property type="match status" value="1"/>
</dbReference>
<feature type="transmembrane region" description="Helical" evidence="5">
    <location>
        <begin position="30"/>
        <end position="54"/>
    </location>
</feature>
<reference evidence="8" key="1">
    <citation type="submission" date="2025-08" db="UniProtKB">
        <authorList>
            <consortium name="RefSeq"/>
        </authorList>
    </citation>
    <scope>IDENTIFICATION</scope>
</reference>
<feature type="transmembrane region" description="Helical" evidence="5">
    <location>
        <begin position="66"/>
        <end position="87"/>
    </location>
</feature>
<organism evidence="7 8">
    <name type="scientific">Aplysia californica</name>
    <name type="common">California sea hare</name>
    <dbReference type="NCBI Taxonomy" id="6500"/>
    <lineage>
        <taxon>Eukaryota</taxon>
        <taxon>Metazoa</taxon>
        <taxon>Spiralia</taxon>
        <taxon>Lophotrochozoa</taxon>
        <taxon>Mollusca</taxon>
        <taxon>Gastropoda</taxon>
        <taxon>Heterobranchia</taxon>
        <taxon>Euthyneura</taxon>
        <taxon>Tectipleura</taxon>
        <taxon>Aplysiida</taxon>
        <taxon>Aplysioidea</taxon>
        <taxon>Aplysiidae</taxon>
        <taxon>Aplysia</taxon>
    </lineage>
</organism>
<keyword evidence="3 5" id="KW-1133">Transmembrane helix</keyword>
<evidence type="ECO:0000256" key="3">
    <source>
        <dbReference type="ARBA" id="ARBA00022989"/>
    </source>
</evidence>
<evidence type="ECO:0000256" key="4">
    <source>
        <dbReference type="ARBA" id="ARBA00023136"/>
    </source>
</evidence>
<dbReference type="InterPro" id="IPR000276">
    <property type="entry name" value="GPCR_Rhodpsn"/>
</dbReference>
<dbReference type="PRINTS" id="PR00237">
    <property type="entry name" value="GPCRRHODOPSN"/>
</dbReference>
<dbReference type="GeneID" id="101858474"/>
<feature type="transmembrane region" description="Helical" evidence="5">
    <location>
        <begin position="295"/>
        <end position="319"/>
    </location>
</feature>
<evidence type="ECO:0000313" key="7">
    <source>
        <dbReference type="Proteomes" id="UP000694888"/>
    </source>
</evidence>
<keyword evidence="2 5" id="KW-0812">Transmembrane</keyword>
<feature type="transmembrane region" description="Helical" evidence="5">
    <location>
        <begin position="255"/>
        <end position="275"/>
    </location>
</feature>
<gene>
    <name evidence="8" type="primary">LOC101858474</name>
</gene>
<dbReference type="RefSeq" id="XP_005092881.1">
    <property type="nucleotide sequence ID" value="XM_005092824.3"/>
</dbReference>
<dbReference type="InterPro" id="IPR052954">
    <property type="entry name" value="GPCR-Ligand_Int"/>
</dbReference>
<dbReference type="InterPro" id="IPR019427">
    <property type="entry name" value="7TM_GPCR_serpentine_rcpt_Srw"/>
</dbReference>